<dbReference type="Pfam" id="PF11387">
    <property type="entry name" value="DUF2795"/>
    <property type="match status" value="1"/>
</dbReference>
<sequence>MAQHPAHSQSHRHSGQPTPVAVQKALAGVDYPTTRERLAETARAHHADREIVDLLDRLPDKDYDSPAAVSKAIGQMQ</sequence>
<evidence type="ECO:0000256" key="1">
    <source>
        <dbReference type="SAM" id="MobiDB-lite"/>
    </source>
</evidence>
<dbReference type="InterPro" id="IPR021527">
    <property type="entry name" value="DUF2795"/>
</dbReference>
<dbReference type="RefSeq" id="WP_085227677.1">
    <property type="nucleotide sequence ID" value="NZ_BSQD01000004.1"/>
</dbReference>
<evidence type="ECO:0000313" key="3">
    <source>
        <dbReference type="Proteomes" id="UP000192911"/>
    </source>
</evidence>
<gene>
    <name evidence="2" type="ORF">SAMN06295900_105165</name>
</gene>
<dbReference type="GeneID" id="95553752"/>
<accession>A0A1X7EBV1</accession>
<dbReference type="AlphaFoldDB" id="A0A1X7EBV1"/>
<dbReference type="OrthoDB" id="6161020at2"/>
<name>A0A1X7EBV1_TRICW</name>
<protein>
    <recommendedName>
        <fullName evidence="4">DUF2795 domain-containing protein</fullName>
    </recommendedName>
</protein>
<organism evidence="2 3">
    <name type="scientific">Trinickia caryophylli</name>
    <name type="common">Paraburkholderia caryophylli</name>
    <dbReference type="NCBI Taxonomy" id="28094"/>
    <lineage>
        <taxon>Bacteria</taxon>
        <taxon>Pseudomonadati</taxon>
        <taxon>Pseudomonadota</taxon>
        <taxon>Betaproteobacteria</taxon>
        <taxon>Burkholderiales</taxon>
        <taxon>Burkholderiaceae</taxon>
        <taxon>Trinickia</taxon>
    </lineage>
</organism>
<evidence type="ECO:0000313" key="2">
    <source>
        <dbReference type="EMBL" id="SMF31142.1"/>
    </source>
</evidence>
<evidence type="ECO:0008006" key="4">
    <source>
        <dbReference type="Google" id="ProtNLM"/>
    </source>
</evidence>
<keyword evidence="3" id="KW-1185">Reference proteome</keyword>
<proteinExistence type="predicted"/>
<dbReference type="Proteomes" id="UP000192911">
    <property type="component" value="Unassembled WGS sequence"/>
</dbReference>
<dbReference type="EMBL" id="FXAH01000005">
    <property type="protein sequence ID" value="SMF31142.1"/>
    <property type="molecule type" value="Genomic_DNA"/>
</dbReference>
<feature type="region of interest" description="Disordered" evidence="1">
    <location>
        <begin position="1"/>
        <end position="20"/>
    </location>
</feature>
<reference evidence="3" key="1">
    <citation type="submission" date="2017-04" db="EMBL/GenBank/DDBJ databases">
        <authorList>
            <person name="Varghese N."/>
            <person name="Submissions S."/>
        </authorList>
    </citation>
    <scope>NUCLEOTIDE SEQUENCE [LARGE SCALE GENOMIC DNA]</scope>
    <source>
        <strain evidence="3">Ballard 720</strain>
    </source>
</reference>
<dbReference type="STRING" id="28094.SAMN06295900_105165"/>